<evidence type="ECO:0000313" key="2">
    <source>
        <dbReference type="EMBL" id="KAH3770084.1"/>
    </source>
</evidence>
<dbReference type="AlphaFoldDB" id="A0A9D4E123"/>
<comment type="caution">
    <text evidence="2">The sequence shown here is derived from an EMBL/GenBank/DDBJ whole genome shotgun (WGS) entry which is preliminary data.</text>
</comment>
<accession>A0A9D4E123</accession>
<protein>
    <submittedName>
        <fullName evidence="2">Uncharacterized protein</fullName>
    </submittedName>
</protein>
<feature type="region of interest" description="Disordered" evidence="1">
    <location>
        <begin position="21"/>
        <end position="88"/>
    </location>
</feature>
<organism evidence="2 3">
    <name type="scientific">Dreissena polymorpha</name>
    <name type="common">Zebra mussel</name>
    <name type="synonym">Mytilus polymorpha</name>
    <dbReference type="NCBI Taxonomy" id="45954"/>
    <lineage>
        <taxon>Eukaryota</taxon>
        <taxon>Metazoa</taxon>
        <taxon>Spiralia</taxon>
        <taxon>Lophotrochozoa</taxon>
        <taxon>Mollusca</taxon>
        <taxon>Bivalvia</taxon>
        <taxon>Autobranchia</taxon>
        <taxon>Heteroconchia</taxon>
        <taxon>Euheterodonta</taxon>
        <taxon>Imparidentia</taxon>
        <taxon>Neoheterodontei</taxon>
        <taxon>Myida</taxon>
        <taxon>Dreissenoidea</taxon>
        <taxon>Dreissenidae</taxon>
        <taxon>Dreissena</taxon>
    </lineage>
</organism>
<dbReference type="EMBL" id="JAIWYP010000009">
    <property type="protein sequence ID" value="KAH3770084.1"/>
    <property type="molecule type" value="Genomic_DNA"/>
</dbReference>
<evidence type="ECO:0000313" key="3">
    <source>
        <dbReference type="Proteomes" id="UP000828390"/>
    </source>
</evidence>
<reference evidence="2" key="1">
    <citation type="journal article" date="2019" name="bioRxiv">
        <title>The Genome of the Zebra Mussel, Dreissena polymorpha: A Resource for Invasive Species Research.</title>
        <authorList>
            <person name="McCartney M.A."/>
            <person name="Auch B."/>
            <person name="Kono T."/>
            <person name="Mallez S."/>
            <person name="Zhang Y."/>
            <person name="Obille A."/>
            <person name="Becker A."/>
            <person name="Abrahante J.E."/>
            <person name="Garbe J."/>
            <person name="Badalamenti J.P."/>
            <person name="Herman A."/>
            <person name="Mangelson H."/>
            <person name="Liachko I."/>
            <person name="Sullivan S."/>
            <person name="Sone E.D."/>
            <person name="Koren S."/>
            <person name="Silverstein K.A.T."/>
            <person name="Beckman K.B."/>
            <person name="Gohl D.M."/>
        </authorList>
    </citation>
    <scope>NUCLEOTIDE SEQUENCE</scope>
    <source>
        <strain evidence="2">Duluth1</strain>
        <tissue evidence="2">Whole animal</tissue>
    </source>
</reference>
<keyword evidence="3" id="KW-1185">Reference proteome</keyword>
<gene>
    <name evidence="2" type="ORF">DPMN_171364</name>
</gene>
<dbReference type="Proteomes" id="UP000828390">
    <property type="component" value="Unassembled WGS sequence"/>
</dbReference>
<sequence length="88" mass="9755">MREVLSTQLQSSRVMEVLLDPVANEPRHGSAPHPAKIEPRHGSAPRLATNEPRHERSALHPAEIEPRHGSAPRPSYKRAASWKCTPPS</sequence>
<reference evidence="2" key="2">
    <citation type="submission" date="2020-11" db="EMBL/GenBank/DDBJ databases">
        <authorList>
            <person name="McCartney M.A."/>
            <person name="Auch B."/>
            <person name="Kono T."/>
            <person name="Mallez S."/>
            <person name="Becker A."/>
            <person name="Gohl D.M."/>
            <person name="Silverstein K.A.T."/>
            <person name="Koren S."/>
            <person name="Bechman K.B."/>
            <person name="Herman A."/>
            <person name="Abrahante J.E."/>
            <person name="Garbe J."/>
        </authorList>
    </citation>
    <scope>NUCLEOTIDE SEQUENCE</scope>
    <source>
        <strain evidence="2">Duluth1</strain>
        <tissue evidence="2">Whole animal</tissue>
    </source>
</reference>
<proteinExistence type="predicted"/>
<evidence type="ECO:0000256" key="1">
    <source>
        <dbReference type="SAM" id="MobiDB-lite"/>
    </source>
</evidence>
<feature type="compositionally biased region" description="Basic and acidic residues" evidence="1">
    <location>
        <begin position="51"/>
        <end position="68"/>
    </location>
</feature>
<name>A0A9D4E123_DREPO</name>